<proteinExistence type="inferred from homology"/>
<feature type="signal peptide" evidence="5">
    <location>
        <begin position="1"/>
        <end position="20"/>
    </location>
</feature>
<dbReference type="Pfam" id="PF08239">
    <property type="entry name" value="SH3_3"/>
    <property type="match status" value="1"/>
</dbReference>
<keyword evidence="4" id="KW-0788">Thiol protease</keyword>
<dbReference type="InterPro" id="IPR000064">
    <property type="entry name" value="NLP_P60_dom"/>
</dbReference>
<keyword evidence="5" id="KW-0732">Signal</keyword>
<dbReference type="PROSITE" id="PS51935">
    <property type="entry name" value="NLPC_P60"/>
    <property type="match status" value="1"/>
</dbReference>
<keyword evidence="8" id="KW-1185">Reference proteome</keyword>
<keyword evidence="2" id="KW-0645">Protease</keyword>
<dbReference type="Gene3D" id="2.30.30.40">
    <property type="entry name" value="SH3 Domains"/>
    <property type="match status" value="2"/>
</dbReference>
<evidence type="ECO:0000256" key="4">
    <source>
        <dbReference type="ARBA" id="ARBA00022807"/>
    </source>
</evidence>
<dbReference type="RefSeq" id="WP_375558162.1">
    <property type="nucleotide sequence ID" value="NZ_JBBVGT010000003.1"/>
</dbReference>
<dbReference type="Proteomes" id="UP001580928">
    <property type="component" value="Unassembled WGS sequence"/>
</dbReference>
<evidence type="ECO:0000313" key="8">
    <source>
        <dbReference type="Proteomes" id="UP001580928"/>
    </source>
</evidence>
<evidence type="ECO:0000313" key="7">
    <source>
        <dbReference type="EMBL" id="MFB5946633.1"/>
    </source>
</evidence>
<gene>
    <name evidence="7" type="ORF">WKR92_12425</name>
</gene>
<comment type="similarity">
    <text evidence="1">Belongs to the peptidase C40 family.</text>
</comment>
<comment type="caution">
    <text evidence="7">The sequence shown here is derived from an EMBL/GenBank/DDBJ whole genome shotgun (WGS) entry which is preliminary data.</text>
</comment>
<feature type="domain" description="NlpC/P60" evidence="6">
    <location>
        <begin position="247"/>
        <end position="388"/>
    </location>
</feature>
<sequence length="405" mass="45589">MRYKFLFISILIMIGNTLFAQNWVNVKDTESFSKWQDFVLEIKETYAPDGRDVYLSVYDNDSQEGEYIIETSSTDILTYIQDQKKASGLPFTVKLLPDDNLKGHVKGLINLSVANLRTRPSHSAEMATQTLLGTPVDVLKKLGGYYLIRTPEGYLAYVDHYGVELKTENELNDWSTSERAIFIADYGHAYKEADVESSRVSDLVLGNILMVVEKNGAYWRLKYPDGREGFVKSSQLTDYNDWKAMIKPEADGVLEVAKRMVGVPYLWGGTSIKGVDCSGFTKTSYFMNGLIIPRDASQQYRQGEELDVMTNGDLDVKKAIDNLKKGDLIFFSASKETNPRQPITHVAIYMDNGEFIHAAGIVRINSFDPAADNYDSQSLTIVGARRYLGNENFIASHALEDKQGY</sequence>
<keyword evidence="3" id="KW-0378">Hydrolase</keyword>
<dbReference type="SUPFAM" id="SSF54001">
    <property type="entry name" value="Cysteine proteinases"/>
    <property type="match status" value="1"/>
</dbReference>
<dbReference type="PANTHER" id="PTHR47053">
    <property type="entry name" value="MUREIN DD-ENDOPEPTIDASE MEPH-RELATED"/>
    <property type="match status" value="1"/>
</dbReference>
<dbReference type="EMBL" id="JBBVGT010000003">
    <property type="protein sequence ID" value="MFB5946633.1"/>
    <property type="molecule type" value="Genomic_DNA"/>
</dbReference>
<accession>A0ABV5CGE4</accession>
<name>A0ABV5CGE4_9SPHI</name>
<evidence type="ECO:0000256" key="3">
    <source>
        <dbReference type="ARBA" id="ARBA00022801"/>
    </source>
</evidence>
<evidence type="ECO:0000256" key="1">
    <source>
        <dbReference type="ARBA" id="ARBA00007074"/>
    </source>
</evidence>
<dbReference type="Gene3D" id="3.90.1720.10">
    <property type="entry name" value="endopeptidase domain like (from Nostoc punctiforme)"/>
    <property type="match status" value="1"/>
</dbReference>
<evidence type="ECO:0000256" key="2">
    <source>
        <dbReference type="ARBA" id="ARBA00022670"/>
    </source>
</evidence>
<dbReference type="InterPro" id="IPR051202">
    <property type="entry name" value="Peptidase_C40"/>
</dbReference>
<dbReference type="PANTHER" id="PTHR47053:SF1">
    <property type="entry name" value="MUREIN DD-ENDOPEPTIDASE MEPH-RELATED"/>
    <property type="match status" value="1"/>
</dbReference>
<organism evidence="7 8">
    <name type="scientific">Albibacterium profundi</name>
    <dbReference type="NCBI Taxonomy" id="3134906"/>
    <lineage>
        <taxon>Bacteria</taxon>
        <taxon>Pseudomonadati</taxon>
        <taxon>Bacteroidota</taxon>
        <taxon>Sphingobacteriia</taxon>
        <taxon>Sphingobacteriales</taxon>
        <taxon>Sphingobacteriaceae</taxon>
        <taxon>Albibacterium</taxon>
    </lineage>
</organism>
<dbReference type="InterPro" id="IPR003646">
    <property type="entry name" value="SH3-like_bac-type"/>
</dbReference>
<dbReference type="InterPro" id="IPR038765">
    <property type="entry name" value="Papain-like_cys_pep_sf"/>
</dbReference>
<feature type="chain" id="PRO_5045336365" evidence="5">
    <location>
        <begin position="21"/>
        <end position="405"/>
    </location>
</feature>
<protein>
    <submittedName>
        <fullName evidence="7">C40 family peptidase</fullName>
    </submittedName>
</protein>
<reference evidence="7 8" key="1">
    <citation type="submission" date="2024-04" db="EMBL/GenBank/DDBJ databases">
        <title>Albibacterium profundi sp. nov., isolated from sediment of the Challenger Deep of Mariana Trench.</title>
        <authorList>
            <person name="Wang Y."/>
        </authorList>
    </citation>
    <scope>NUCLEOTIDE SEQUENCE [LARGE SCALE GENOMIC DNA]</scope>
    <source>
        <strain evidence="7 8">RHL897</strain>
    </source>
</reference>
<evidence type="ECO:0000259" key="6">
    <source>
        <dbReference type="PROSITE" id="PS51935"/>
    </source>
</evidence>
<evidence type="ECO:0000256" key="5">
    <source>
        <dbReference type="SAM" id="SignalP"/>
    </source>
</evidence>
<dbReference type="Pfam" id="PF00877">
    <property type="entry name" value="NLPC_P60"/>
    <property type="match status" value="1"/>
</dbReference>